<reference evidence="1" key="1">
    <citation type="journal article" date="2014" name="Front. Microbiol.">
        <title>High frequency of phylogenetically diverse reductive dehalogenase-homologous genes in deep subseafloor sedimentary metagenomes.</title>
        <authorList>
            <person name="Kawai M."/>
            <person name="Futagami T."/>
            <person name="Toyoda A."/>
            <person name="Takaki Y."/>
            <person name="Nishi S."/>
            <person name="Hori S."/>
            <person name="Arai W."/>
            <person name="Tsubouchi T."/>
            <person name="Morono Y."/>
            <person name="Uchiyama I."/>
            <person name="Ito T."/>
            <person name="Fujiyama A."/>
            <person name="Inagaki F."/>
            <person name="Takami H."/>
        </authorList>
    </citation>
    <scope>NUCLEOTIDE SEQUENCE</scope>
    <source>
        <strain evidence="1">Expedition CK06-06</strain>
    </source>
</reference>
<gene>
    <name evidence="1" type="ORF">S12H4_02421</name>
</gene>
<protein>
    <submittedName>
        <fullName evidence="1">Uncharacterized protein</fullName>
    </submittedName>
</protein>
<organism evidence="1">
    <name type="scientific">marine sediment metagenome</name>
    <dbReference type="NCBI Taxonomy" id="412755"/>
    <lineage>
        <taxon>unclassified sequences</taxon>
        <taxon>metagenomes</taxon>
        <taxon>ecological metagenomes</taxon>
    </lineage>
</organism>
<comment type="caution">
    <text evidence="1">The sequence shown here is derived from an EMBL/GenBank/DDBJ whole genome shotgun (WGS) entry which is preliminary data.</text>
</comment>
<dbReference type="EMBL" id="BARW01000594">
    <property type="protein sequence ID" value="GAI66544.1"/>
    <property type="molecule type" value="Genomic_DNA"/>
</dbReference>
<accession>X1SFK8</accession>
<sequence>MKKHKSPSELSTRLLRANLDTYLMVKGLSRQLNIPMADALDKLITGQPKPKPMPVTAARSMPVTAARSMPVIVAMSTPVTAARSMPVIAAKSTPAIVIKPKGGILND</sequence>
<name>X1SFK8_9ZZZZ</name>
<evidence type="ECO:0000313" key="1">
    <source>
        <dbReference type="EMBL" id="GAI66544.1"/>
    </source>
</evidence>
<dbReference type="AlphaFoldDB" id="X1SFK8"/>
<proteinExistence type="predicted"/>